<protein>
    <submittedName>
        <fullName evidence="2">Uncharacterized protein</fullName>
    </submittedName>
</protein>
<feature type="compositionally biased region" description="Low complexity" evidence="1">
    <location>
        <begin position="28"/>
        <end position="43"/>
    </location>
</feature>
<dbReference type="AlphaFoldDB" id="A0A2H3JAX9"/>
<sequence length="144" mass="16037">MPSSSRSPQSRKSSRRCQRARPLRKAASESSSTDSSDLTSISDTESDLPSPTSCNSYQPDELDEPITYMFQNGDAVWIKTEDGEWTQGTISGSNTRKGATRQKEGLFFPVAFNHNSRRYFAPLNGDIKPDNAEVRRLLSEGGWL</sequence>
<keyword evidence="3" id="KW-1185">Reference proteome</keyword>
<evidence type="ECO:0000256" key="1">
    <source>
        <dbReference type="SAM" id="MobiDB-lite"/>
    </source>
</evidence>
<feature type="compositionally biased region" description="Polar residues" evidence="1">
    <location>
        <begin position="49"/>
        <end position="58"/>
    </location>
</feature>
<dbReference type="Proteomes" id="UP000218811">
    <property type="component" value="Unassembled WGS sequence"/>
</dbReference>
<name>A0A2H3JAX9_WOLCO</name>
<feature type="compositionally biased region" description="Basic residues" evidence="1">
    <location>
        <begin position="12"/>
        <end position="24"/>
    </location>
</feature>
<organism evidence="2 3">
    <name type="scientific">Wolfiporia cocos (strain MD-104)</name>
    <name type="common">Brown rot fungus</name>
    <dbReference type="NCBI Taxonomy" id="742152"/>
    <lineage>
        <taxon>Eukaryota</taxon>
        <taxon>Fungi</taxon>
        <taxon>Dikarya</taxon>
        <taxon>Basidiomycota</taxon>
        <taxon>Agaricomycotina</taxon>
        <taxon>Agaricomycetes</taxon>
        <taxon>Polyporales</taxon>
        <taxon>Phaeolaceae</taxon>
        <taxon>Wolfiporia</taxon>
    </lineage>
</organism>
<evidence type="ECO:0000313" key="2">
    <source>
        <dbReference type="EMBL" id="PCH33097.1"/>
    </source>
</evidence>
<reference evidence="2 3" key="1">
    <citation type="journal article" date="2012" name="Science">
        <title>The Paleozoic origin of enzymatic lignin decomposition reconstructed from 31 fungal genomes.</title>
        <authorList>
            <person name="Floudas D."/>
            <person name="Binder M."/>
            <person name="Riley R."/>
            <person name="Barry K."/>
            <person name="Blanchette R.A."/>
            <person name="Henrissat B."/>
            <person name="Martinez A.T."/>
            <person name="Otillar R."/>
            <person name="Spatafora J.W."/>
            <person name="Yadav J.S."/>
            <person name="Aerts A."/>
            <person name="Benoit I."/>
            <person name="Boyd A."/>
            <person name="Carlson A."/>
            <person name="Copeland A."/>
            <person name="Coutinho P.M."/>
            <person name="de Vries R.P."/>
            <person name="Ferreira P."/>
            <person name="Findley K."/>
            <person name="Foster B."/>
            <person name="Gaskell J."/>
            <person name="Glotzer D."/>
            <person name="Gorecki P."/>
            <person name="Heitman J."/>
            <person name="Hesse C."/>
            <person name="Hori C."/>
            <person name="Igarashi K."/>
            <person name="Jurgens J.A."/>
            <person name="Kallen N."/>
            <person name="Kersten P."/>
            <person name="Kohler A."/>
            <person name="Kuees U."/>
            <person name="Kumar T.K.A."/>
            <person name="Kuo A."/>
            <person name="LaButti K."/>
            <person name="Larrondo L.F."/>
            <person name="Lindquist E."/>
            <person name="Ling A."/>
            <person name="Lombard V."/>
            <person name="Lucas S."/>
            <person name="Lundell T."/>
            <person name="Martin R."/>
            <person name="McLaughlin D.J."/>
            <person name="Morgenstern I."/>
            <person name="Morin E."/>
            <person name="Murat C."/>
            <person name="Nagy L.G."/>
            <person name="Nolan M."/>
            <person name="Ohm R.A."/>
            <person name="Patyshakuliyeva A."/>
            <person name="Rokas A."/>
            <person name="Ruiz-Duenas F.J."/>
            <person name="Sabat G."/>
            <person name="Salamov A."/>
            <person name="Samejima M."/>
            <person name="Schmutz J."/>
            <person name="Slot J.C."/>
            <person name="St John F."/>
            <person name="Stenlid J."/>
            <person name="Sun H."/>
            <person name="Sun S."/>
            <person name="Syed K."/>
            <person name="Tsang A."/>
            <person name="Wiebenga A."/>
            <person name="Young D."/>
            <person name="Pisabarro A."/>
            <person name="Eastwood D.C."/>
            <person name="Martin F."/>
            <person name="Cullen D."/>
            <person name="Grigoriev I.V."/>
            <person name="Hibbett D.S."/>
        </authorList>
    </citation>
    <scope>NUCLEOTIDE SEQUENCE [LARGE SCALE GENOMIC DNA]</scope>
    <source>
        <strain evidence="2 3">MD-104</strain>
    </source>
</reference>
<gene>
    <name evidence="2" type="ORF">WOLCODRAFT_134896</name>
</gene>
<evidence type="ECO:0000313" key="3">
    <source>
        <dbReference type="Proteomes" id="UP000218811"/>
    </source>
</evidence>
<feature type="compositionally biased region" description="Low complexity" evidence="1">
    <location>
        <begin position="1"/>
        <end position="11"/>
    </location>
</feature>
<dbReference type="EMBL" id="KB467831">
    <property type="protein sequence ID" value="PCH33097.1"/>
    <property type="molecule type" value="Genomic_DNA"/>
</dbReference>
<dbReference type="OrthoDB" id="3205170at2759"/>
<feature type="region of interest" description="Disordered" evidence="1">
    <location>
        <begin position="1"/>
        <end position="60"/>
    </location>
</feature>
<proteinExistence type="predicted"/>
<accession>A0A2H3JAX9</accession>
<dbReference type="OMA" id="TAGGNWH"/>